<dbReference type="InterPro" id="IPR006058">
    <property type="entry name" value="2Fe2S_fd_BS"/>
</dbReference>
<evidence type="ECO:0000256" key="2">
    <source>
        <dbReference type="SAM" id="SignalP"/>
    </source>
</evidence>
<feature type="signal peptide" evidence="2">
    <location>
        <begin position="1"/>
        <end position="19"/>
    </location>
</feature>
<feature type="domain" description="PDZ" evidence="3">
    <location>
        <begin position="649"/>
        <end position="727"/>
    </location>
</feature>
<dbReference type="InterPro" id="IPR001041">
    <property type="entry name" value="2Fe-2S_ferredoxin-type"/>
</dbReference>
<dbReference type="CDD" id="cd00207">
    <property type="entry name" value="fer2"/>
    <property type="match status" value="1"/>
</dbReference>
<name>A0ABP0JGB2_9DINO</name>
<proteinExistence type="predicted"/>
<evidence type="ECO:0000259" key="3">
    <source>
        <dbReference type="PROSITE" id="PS50106"/>
    </source>
</evidence>
<dbReference type="SUPFAM" id="SSF50156">
    <property type="entry name" value="PDZ domain-like"/>
    <property type="match status" value="1"/>
</dbReference>
<keyword evidence="2" id="KW-0732">Signal</keyword>
<reference evidence="4 5" key="1">
    <citation type="submission" date="2024-02" db="EMBL/GenBank/DDBJ databases">
        <authorList>
            <person name="Chen Y."/>
            <person name="Shah S."/>
            <person name="Dougan E. K."/>
            <person name="Thang M."/>
            <person name="Chan C."/>
        </authorList>
    </citation>
    <scope>NUCLEOTIDE SEQUENCE [LARGE SCALE GENOMIC DNA]</scope>
</reference>
<keyword evidence="1" id="KW-0411">Iron-sulfur</keyword>
<evidence type="ECO:0000256" key="1">
    <source>
        <dbReference type="ARBA" id="ARBA00023014"/>
    </source>
</evidence>
<sequence>MPKFFTSLLLIVLCVQGQGQPNAPIPVPFVVASLEAIPPTAQACSELVFSGLQSRDSRGQPLQFFWGFGPGTPSWFRIPLLAGVLEEATGQSSPLITISPAILSRAGAELGDLREGEVRLEVRLTVRNDLGNSTEAVTSSHIVGLTSQAEPAISPVGSTNLKIKHSDDLHLEVTTGEAPFALQCANRDPGISAGRTNVTWQYRSTGQLSWQPLEASLGNLAFDPNHVNLAPYSFQPGTFHLFRAVAAFDLRPTLAPRPSVVFRVSVEALPAVKVFIVGPRLASQCSFELDVEVWDPTMPQARKEDFLYSWRCSSVVQVGELDLCAQLPPFTTTNPSFGPKFRVDAGQLAAGIHRFSVIVRRVSGGPQSIARHPVHVAPAFFASLRMRFPSYAYTGIVDVADGAPAVSAIMQLTGDLGARCAAPQVHWQWFLVEDRLTPTLERALNTSSIAADGFLELQSGGGGMLLAGVQYFHVLLQAETKNIMDQATANVSRPSLDSVLRKGLAMAAMSPKFVGDQVPLGGAVSVLPAFHGMSLRTTFAVNTFSWTDEDLSGLEYEFLTFPFEALNGSNGLAADLNIDWDGASVDLEPHGSARRDDQVNVADSRLILSSKDSKAEAEKTFEEFKEMRQDYEKMRTRPKPRNGKRVGNEVWFDAKLNTPLGLALDTSFDGEAVGVSEVMEGGSAFEYNQGCLQEDAAEKRIWIQPGDRILTVNGVKTKTTEDVVEIVSKLKEGERAILKFSRQARGPVQVVFPEPADPVVVRGSSKLQDAARVAGHDVIYRCEDGLCGSCWHVNDMTGDIYQLCIETTTASALPSKSATADFVEQVGGVMSAFSGGNEWKPGESWDNTEPLRLRPCPEIYEKFMNPHLGKWQYNAGKYMVRRPGRWIAVELEHLAI</sequence>
<protein>
    <recommendedName>
        <fullName evidence="3">PDZ domain-containing protein</fullName>
    </recommendedName>
</protein>
<dbReference type="PROSITE" id="PS00197">
    <property type="entry name" value="2FE2S_FER_1"/>
    <property type="match status" value="1"/>
</dbReference>
<dbReference type="Proteomes" id="UP001642484">
    <property type="component" value="Unassembled WGS sequence"/>
</dbReference>
<dbReference type="SUPFAM" id="SSF54292">
    <property type="entry name" value="2Fe-2S ferredoxin-like"/>
    <property type="match status" value="1"/>
</dbReference>
<evidence type="ECO:0000313" key="5">
    <source>
        <dbReference type="Proteomes" id="UP001642484"/>
    </source>
</evidence>
<accession>A0ABP0JGB2</accession>
<gene>
    <name evidence="4" type="ORF">CCMP2556_LOCUS11282</name>
</gene>
<evidence type="ECO:0000313" key="4">
    <source>
        <dbReference type="EMBL" id="CAK9013450.1"/>
    </source>
</evidence>
<dbReference type="EMBL" id="CAXAMN010005358">
    <property type="protein sequence ID" value="CAK9013450.1"/>
    <property type="molecule type" value="Genomic_DNA"/>
</dbReference>
<dbReference type="InterPro" id="IPR001478">
    <property type="entry name" value="PDZ"/>
</dbReference>
<dbReference type="PROSITE" id="PS50106">
    <property type="entry name" value="PDZ"/>
    <property type="match status" value="1"/>
</dbReference>
<keyword evidence="1" id="KW-0408">Iron</keyword>
<dbReference type="InterPro" id="IPR036034">
    <property type="entry name" value="PDZ_sf"/>
</dbReference>
<dbReference type="Gene3D" id="2.30.42.10">
    <property type="match status" value="1"/>
</dbReference>
<keyword evidence="1" id="KW-0479">Metal-binding</keyword>
<dbReference type="InterPro" id="IPR036010">
    <property type="entry name" value="2Fe-2S_ferredoxin-like_sf"/>
</dbReference>
<organism evidence="4 5">
    <name type="scientific">Durusdinium trenchii</name>
    <dbReference type="NCBI Taxonomy" id="1381693"/>
    <lineage>
        <taxon>Eukaryota</taxon>
        <taxon>Sar</taxon>
        <taxon>Alveolata</taxon>
        <taxon>Dinophyceae</taxon>
        <taxon>Suessiales</taxon>
        <taxon>Symbiodiniaceae</taxon>
        <taxon>Durusdinium</taxon>
    </lineage>
</organism>
<keyword evidence="5" id="KW-1185">Reference proteome</keyword>
<feature type="chain" id="PRO_5046145826" description="PDZ domain-containing protein" evidence="2">
    <location>
        <begin position="20"/>
        <end position="896"/>
    </location>
</feature>
<comment type="caution">
    <text evidence="4">The sequence shown here is derived from an EMBL/GenBank/DDBJ whole genome shotgun (WGS) entry which is preliminary data.</text>
</comment>